<keyword evidence="5" id="KW-1185">Reference proteome</keyword>
<dbReference type="Proteomes" id="UP001602058">
    <property type="component" value="Unassembled WGS sequence"/>
</dbReference>
<reference evidence="4 5" key="1">
    <citation type="submission" date="2024-10" db="EMBL/GenBank/DDBJ databases">
        <title>The Natural Products Discovery Center: Release of the First 8490 Sequenced Strains for Exploring Actinobacteria Biosynthetic Diversity.</title>
        <authorList>
            <person name="Kalkreuter E."/>
            <person name="Kautsar S.A."/>
            <person name="Yang D."/>
            <person name="Bader C.D."/>
            <person name="Teijaro C.N."/>
            <person name="Fluegel L."/>
            <person name="Davis C.M."/>
            <person name="Simpson J.R."/>
            <person name="Lauterbach L."/>
            <person name="Steele A.D."/>
            <person name="Gui C."/>
            <person name="Meng S."/>
            <person name="Li G."/>
            <person name="Viehrig K."/>
            <person name="Ye F."/>
            <person name="Su P."/>
            <person name="Kiefer A.F."/>
            <person name="Nichols A."/>
            <person name="Cepeda A.J."/>
            <person name="Yan W."/>
            <person name="Fan B."/>
            <person name="Jiang Y."/>
            <person name="Adhikari A."/>
            <person name="Zheng C.-J."/>
            <person name="Schuster L."/>
            <person name="Cowan T.M."/>
            <person name="Smanski M.J."/>
            <person name="Chevrette M.G."/>
            <person name="De Carvalho L.P.S."/>
            <person name="Shen B."/>
        </authorList>
    </citation>
    <scope>NUCLEOTIDE SEQUENCE [LARGE SCALE GENOMIC DNA]</scope>
    <source>
        <strain evidence="4 5">NPDC001390</strain>
    </source>
</reference>
<evidence type="ECO:0000313" key="4">
    <source>
        <dbReference type="EMBL" id="MFF4527149.1"/>
    </source>
</evidence>
<dbReference type="InterPro" id="IPR011611">
    <property type="entry name" value="PfkB_dom"/>
</dbReference>
<accession>A0ABW6UX92</accession>
<dbReference type="InterPro" id="IPR029056">
    <property type="entry name" value="Ribokinase-like"/>
</dbReference>
<dbReference type="InterPro" id="IPR002173">
    <property type="entry name" value="Carboh/pur_kinase_PfkB_CS"/>
</dbReference>
<dbReference type="EMBL" id="JBIAWJ010000033">
    <property type="protein sequence ID" value="MFF4527149.1"/>
    <property type="molecule type" value="Genomic_DNA"/>
</dbReference>
<proteinExistence type="predicted"/>
<protein>
    <submittedName>
        <fullName evidence="4">PfkB family carbohydrate kinase</fullName>
    </submittedName>
</protein>
<dbReference type="SUPFAM" id="SSF53613">
    <property type="entry name" value="Ribokinase-like"/>
    <property type="match status" value="1"/>
</dbReference>
<dbReference type="PROSITE" id="PS00584">
    <property type="entry name" value="PFKB_KINASES_2"/>
    <property type="match status" value="1"/>
</dbReference>
<gene>
    <name evidence="4" type="ORF">ACFY1D_37895</name>
</gene>
<comment type="caution">
    <text evidence="4">The sequence shown here is derived from an EMBL/GenBank/DDBJ whole genome shotgun (WGS) entry which is preliminary data.</text>
</comment>
<dbReference type="PANTHER" id="PTHR10584:SF166">
    <property type="entry name" value="RIBOKINASE"/>
    <property type="match status" value="1"/>
</dbReference>
<evidence type="ECO:0000259" key="3">
    <source>
        <dbReference type="Pfam" id="PF00294"/>
    </source>
</evidence>
<name>A0ABW6UX92_9ACTN</name>
<dbReference type="Pfam" id="PF00294">
    <property type="entry name" value="PfkB"/>
    <property type="match status" value="1"/>
</dbReference>
<evidence type="ECO:0000256" key="1">
    <source>
        <dbReference type="ARBA" id="ARBA00022679"/>
    </source>
</evidence>
<keyword evidence="1" id="KW-0808">Transferase</keyword>
<dbReference type="PANTHER" id="PTHR10584">
    <property type="entry name" value="SUGAR KINASE"/>
    <property type="match status" value="1"/>
</dbReference>
<keyword evidence="2 4" id="KW-0418">Kinase</keyword>
<sequence length="357" mass="36358">MNRQAGDLVNGQAGGLLNGQAGDLVSGRNSVLGEITGARLVLVGNAIVDLVMRVPALPERGGDIISSDTALTTGGGFNVLTAARRLGLPALYAGAHGTGPFGDRVRTDLAREGVGLALSPVTETDTGFCVALVDDGGERTFATSLGAEARLTEADATAVLAALRPGDMVQVSGYGLAYPVNGPVLASLVARLPEHTRVFLDPGPLVAEIPEQVLEPVLARCDWVSCNQREGRLLTGLADAREAAVALAARLGSRTGVLLRADAAGCWLVPPGGEAQHLPGRRVTAVDSNGAGDAHMGAFLALLGRGLDPTAAAQGANAAAAFAVTRHGPATAPTLGELLDFLDQDPSAARLASVLRR</sequence>
<dbReference type="Gene3D" id="3.40.1190.20">
    <property type="match status" value="1"/>
</dbReference>
<dbReference type="RefSeq" id="WP_387892636.1">
    <property type="nucleotide sequence ID" value="NZ_JBIAWJ010000033.1"/>
</dbReference>
<dbReference type="GO" id="GO:0016301">
    <property type="term" value="F:kinase activity"/>
    <property type="evidence" value="ECO:0007669"/>
    <property type="project" value="UniProtKB-KW"/>
</dbReference>
<organism evidence="4 5">
    <name type="scientific">Streptomyces bluensis</name>
    <dbReference type="NCBI Taxonomy" id="33897"/>
    <lineage>
        <taxon>Bacteria</taxon>
        <taxon>Bacillati</taxon>
        <taxon>Actinomycetota</taxon>
        <taxon>Actinomycetes</taxon>
        <taxon>Kitasatosporales</taxon>
        <taxon>Streptomycetaceae</taxon>
        <taxon>Streptomyces</taxon>
    </lineage>
</organism>
<evidence type="ECO:0000313" key="5">
    <source>
        <dbReference type="Proteomes" id="UP001602058"/>
    </source>
</evidence>
<evidence type="ECO:0000256" key="2">
    <source>
        <dbReference type="ARBA" id="ARBA00022777"/>
    </source>
</evidence>
<feature type="domain" description="Carbohydrate kinase PfkB" evidence="3">
    <location>
        <begin position="39"/>
        <end position="331"/>
    </location>
</feature>